<keyword evidence="1" id="KW-0472">Membrane</keyword>
<name>A0A481YWG0_9VIRU</name>
<keyword evidence="1" id="KW-1133">Transmembrane helix</keyword>
<dbReference type="EMBL" id="MK500357">
    <property type="protein sequence ID" value="QBK87542.1"/>
    <property type="molecule type" value="Genomic_DNA"/>
</dbReference>
<protein>
    <submittedName>
        <fullName evidence="2">Uncharacterized protein</fullName>
    </submittedName>
</protein>
<accession>A0A481YWG0</accession>
<keyword evidence="1" id="KW-0812">Transmembrane</keyword>
<organism evidence="2">
    <name type="scientific">Marseillevirus LCMAC201</name>
    <dbReference type="NCBI Taxonomy" id="2506605"/>
    <lineage>
        <taxon>Viruses</taxon>
        <taxon>Varidnaviria</taxon>
        <taxon>Bamfordvirae</taxon>
        <taxon>Nucleocytoviricota</taxon>
        <taxon>Megaviricetes</taxon>
        <taxon>Pimascovirales</taxon>
        <taxon>Pimascovirales incertae sedis</taxon>
        <taxon>Marseilleviridae</taxon>
    </lineage>
</organism>
<proteinExistence type="predicted"/>
<feature type="transmembrane region" description="Helical" evidence="1">
    <location>
        <begin position="126"/>
        <end position="151"/>
    </location>
</feature>
<reference evidence="2" key="1">
    <citation type="journal article" date="2019" name="MBio">
        <title>Virus Genomes from Deep Sea Sediments Expand the Ocean Megavirome and Support Independent Origins of Viral Gigantism.</title>
        <authorList>
            <person name="Backstrom D."/>
            <person name="Yutin N."/>
            <person name="Jorgensen S.L."/>
            <person name="Dharamshi J."/>
            <person name="Homa F."/>
            <person name="Zaremba-Niedwiedzka K."/>
            <person name="Spang A."/>
            <person name="Wolf Y.I."/>
            <person name="Koonin E.V."/>
            <person name="Ettema T.J."/>
        </authorList>
    </citation>
    <scope>NUCLEOTIDE SEQUENCE</scope>
</reference>
<evidence type="ECO:0000313" key="2">
    <source>
        <dbReference type="EMBL" id="QBK87542.1"/>
    </source>
</evidence>
<gene>
    <name evidence="2" type="ORF">LCMAC201_04530</name>
</gene>
<sequence>MDATVINNSGDDIQVYLKCTNNSTGSDQPKLQDLSSEMLPVVGSTTSADAPIMCTNEKLQYIFAGIWNDKTSIGKPNSWLTFDIKSLGVLNSSYDNYQTSISGTKDKGYILTITDSDGLPSQNGNIWLIILIGVFILFLLIGIGSALFFAFRKGSSSHFVQNELPFFVPKY</sequence>
<evidence type="ECO:0000256" key="1">
    <source>
        <dbReference type="SAM" id="Phobius"/>
    </source>
</evidence>